<dbReference type="PANTHER" id="PTHR47506:SF1">
    <property type="entry name" value="HTH-TYPE TRANSCRIPTIONAL REGULATOR YJDC"/>
    <property type="match status" value="1"/>
</dbReference>
<dbReference type="Pfam" id="PF00440">
    <property type="entry name" value="TetR_N"/>
    <property type="match status" value="1"/>
</dbReference>
<dbReference type="PRINTS" id="PR00455">
    <property type="entry name" value="HTHTETR"/>
</dbReference>
<feature type="domain" description="HTH tetR-type" evidence="5">
    <location>
        <begin position="1"/>
        <end position="61"/>
    </location>
</feature>
<dbReference type="PROSITE" id="PS50977">
    <property type="entry name" value="HTH_TETR_2"/>
    <property type="match status" value="1"/>
</dbReference>
<evidence type="ECO:0000313" key="6">
    <source>
        <dbReference type="EMBL" id="KMT64304.1"/>
    </source>
</evidence>
<dbReference type="PATRIC" id="fig|1513271.3.peg.3091"/>
<dbReference type="Proteomes" id="UP000037600">
    <property type="component" value="Unassembled WGS sequence"/>
</dbReference>
<reference evidence="6 7" key="1">
    <citation type="submission" date="2015-04" db="EMBL/GenBank/DDBJ databases">
        <title>Draft Genome Sequence of the Novel Agar-Digesting Marine Bacterium Q1.</title>
        <authorList>
            <person name="Li Y."/>
            <person name="Li D."/>
            <person name="Chen G."/>
            <person name="Du Z."/>
        </authorList>
    </citation>
    <scope>NUCLEOTIDE SEQUENCE [LARGE SCALE GENOMIC DNA]</scope>
    <source>
        <strain evidence="6 7">Q1</strain>
    </source>
</reference>
<protein>
    <recommendedName>
        <fullName evidence="5">HTH tetR-type domain-containing protein</fullName>
    </recommendedName>
</protein>
<dbReference type="OrthoDB" id="116240at2"/>
<keyword evidence="1" id="KW-0805">Transcription regulation</keyword>
<dbReference type="AlphaFoldDB" id="A0A0J8GSN7"/>
<feature type="DNA-binding region" description="H-T-H motif" evidence="4">
    <location>
        <begin position="24"/>
        <end position="43"/>
    </location>
</feature>
<evidence type="ECO:0000259" key="5">
    <source>
        <dbReference type="PROSITE" id="PS50977"/>
    </source>
</evidence>
<dbReference type="GO" id="GO:0003677">
    <property type="term" value="F:DNA binding"/>
    <property type="evidence" value="ECO:0007669"/>
    <property type="project" value="UniProtKB-UniRule"/>
</dbReference>
<evidence type="ECO:0000313" key="7">
    <source>
        <dbReference type="Proteomes" id="UP000037600"/>
    </source>
</evidence>
<dbReference type="RefSeq" id="WP_048694256.1">
    <property type="nucleotide sequence ID" value="NZ_KQ130499.1"/>
</dbReference>
<dbReference type="STRING" id="1513271.XM47_15010"/>
<keyword evidence="3" id="KW-0804">Transcription</keyword>
<dbReference type="EMBL" id="LAZL01000027">
    <property type="protein sequence ID" value="KMT64304.1"/>
    <property type="molecule type" value="Genomic_DNA"/>
</dbReference>
<comment type="caution">
    <text evidence="6">The sequence shown here is derived from an EMBL/GenBank/DDBJ whole genome shotgun (WGS) entry which is preliminary data.</text>
</comment>
<evidence type="ECO:0000256" key="4">
    <source>
        <dbReference type="PROSITE-ProRule" id="PRU00335"/>
    </source>
</evidence>
<proteinExistence type="predicted"/>
<dbReference type="InterPro" id="IPR036271">
    <property type="entry name" value="Tet_transcr_reg_TetR-rel_C_sf"/>
</dbReference>
<dbReference type="InterPro" id="IPR001647">
    <property type="entry name" value="HTH_TetR"/>
</dbReference>
<keyword evidence="7" id="KW-1185">Reference proteome</keyword>
<dbReference type="PANTHER" id="PTHR47506">
    <property type="entry name" value="TRANSCRIPTIONAL REGULATORY PROTEIN"/>
    <property type="match status" value="1"/>
</dbReference>
<evidence type="ECO:0000256" key="1">
    <source>
        <dbReference type="ARBA" id="ARBA00023015"/>
    </source>
</evidence>
<sequence length="186" mass="21242">MDKKSLLIETSLKLFYQDGIHAVGINHILATSGVAKKTLYNHFETKEALIQACVIERDKRFMNWLSQACQHAHSTSQFIEFFFNALDDWINNRVQALGEFRGCFFVNTSAEYSDLDNPIFQQCLQHKLKVKTYIENSLSAFTNDIGECQQLTDQLILLKEGVINSAFIMQDKQAALKAMKILKLSV</sequence>
<accession>A0A0J8GSN7</accession>
<gene>
    <name evidence="6" type="ORF">XM47_15010</name>
</gene>
<dbReference type="SUPFAM" id="SSF46689">
    <property type="entry name" value="Homeodomain-like"/>
    <property type="match status" value="1"/>
</dbReference>
<dbReference type="SUPFAM" id="SSF48498">
    <property type="entry name" value="Tetracyclin repressor-like, C-terminal domain"/>
    <property type="match status" value="1"/>
</dbReference>
<evidence type="ECO:0000256" key="2">
    <source>
        <dbReference type="ARBA" id="ARBA00023125"/>
    </source>
</evidence>
<dbReference type="Gene3D" id="1.10.357.10">
    <property type="entry name" value="Tetracycline Repressor, domain 2"/>
    <property type="match status" value="1"/>
</dbReference>
<dbReference type="InterPro" id="IPR009057">
    <property type="entry name" value="Homeodomain-like_sf"/>
</dbReference>
<organism evidence="6 7">
    <name type="scientific">Catenovulum maritimum</name>
    <dbReference type="NCBI Taxonomy" id="1513271"/>
    <lineage>
        <taxon>Bacteria</taxon>
        <taxon>Pseudomonadati</taxon>
        <taxon>Pseudomonadota</taxon>
        <taxon>Gammaproteobacteria</taxon>
        <taxon>Alteromonadales</taxon>
        <taxon>Alteromonadaceae</taxon>
        <taxon>Catenovulum</taxon>
    </lineage>
</organism>
<name>A0A0J8GSN7_9ALTE</name>
<keyword evidence="2 4" id="KW-0238">DNA-binding</keyword>
<evidence type="ECO:0000256" key="3">
    <source>
        <dbReference type="ARBA" id="ARBA00023163"/>
    </source>
</evidence>